<dbReference type="AlphaFoldDB" id="A0AAV8ZXR9"/>
<sequence length="245" mass="27927">MDAQPSSSKLMTNYGDPDFEKTVLKWLDEVEDDPVCQDGSVGVDESDLESDGDYIGSDHDTDRSICVEDYRHEQELNEELLESTEIDETDKSTSSEESNITVLKCPGLRRSNALQKTSEPIEVWSRLFTEEMLADIVKWTNKNSQRTSKYKNPLNSDLRDLDVTELRGFFGLLLYTSIFRSNHEDIRSIFATDGMGRDIFRCVTNANRFAIILSCLRFDNLADRSERRKTDPVAPISELLNSFVA</sequence>
<dbReference type="Pfam" id="PF13843">
    <property type="entry name" value="DDE_Tnp_1_7"/>
    <property type="match status" value="1"/>
</dbReference>
<name>A0AAV8ZXR9_9CUCU</name>
<reference evidence="3" key="1">
    <citation type="journal article" date="2023" name="Insect Mol. Biol.">
        <title>Genome sequencing provides insights into the evolution of gene families encoding plant cell wall-degrading enzymes in longhorned beetles.</title>
        <authorList>
            <person name="Shin N.R."/>
            <person name="Okamura Y."/>
            <person name="Kirsch R."/>
            <person name="Pauchet Y."/>
        </authorList>
    </citation>
    <scope>NUCLEOTIDE SEQUENCE</scope>
    <source>
        <strain evidence="3">RBIC_L_NR</strain>
    </source>
</reference>
<protein>
    <recommendedName>
        <fullName evidence="2">PiggyBac transposable element-derived protein domain-containing protein</fullName>
    </recommendedName>
</protein>
<comment type="caution">
    <text evidence="3">The sequence shown here is derived from an EMBL/GenBank/DDBJ whole genome shotgun (WGS) entry which is preliminary data.</text>
</comment>
<gene>
    <name evidence="3" type="ORF">NQ314_000619</name>
</gene>
<dbReference type="InterPro" id="IPR029526">
    <property type="entry name" value="PGBD"/>
</dbReference>
<organism evidence="3 4">
    <name type="scientific">Rhamnusium bicolor</name>
    <dbReference type="NCBI Taxonomy" id="1586634"/>
    <lineage>
        <taxon>Eukaryota</taxon>
        <taxon>Metazoa</taxon>
        <taxon>Ecdysozoa</taxon>
        <taxon>Arthropoda</taxon>
        <taxon>Hexapoda</taxon>
        <taxon>Insecta</taxon>
        <taxon>Pterygota</taxon>
        <taxon>Neoptera</taxon>
        <taxon>Endopterygota</taxon>
        <taxon>Coleoptera</taxon>
        <taxon>Polyphaga</taxon>
        <taxon>Cucujiformia</taxon>
        <taxon>Chrysomeloidea</taxon>
        <taxon>Cerambycidae</taxon>
        <taxon>Lepturinae</taxon>
        <taxon>Rhagiini</taxon>
        <taxon>Rhamnusium</taxon>
    </lineage>
</organism>
<evidence type="ECO:0000256" key="1">
    <source>
        <dbReference type="SAM" id="MobiDB-lite"/>
    </source>
</evidence>
<feature type="domain" description="PiggyBac transposable element-derived protein" evidence="2">
    <location>
        <begin position="120"/>
        <end position="244"/>
    </location>
</feature>
<dbReference type="EMBL" id="JANEYF010000183">
    <property type="protein sequence ID" value="KAJ8971604.1"/>
    <property type="molecule type" value="Genomic_DNA"/>
</dbReference>
<evidence type="ECO:0000313" key="4">
    <source>
        <dbReference type="Proteomes" id="UP001162156"/>
    </source>
</evidence>
<accession>A0AAV8ZXR9</accession>
<feature type="region of interest" description="Disordered" evidence="1">
    <location>
        <begin position="35"/>
        <end position="61"/>
    </location>
</feature>
<dbReference type="Proteomes" id="UP001162156">
    <property type="component" value="Unassembled WGS sequence"/>
</dbReference>
<keyword evidence="4" id="KW-1185">Reference proteome</keyword>
<dbReference type="PANTHER" id="PTHR46599:SF3">
    <property type="entry name" value="PIGGYBAC TRANSPOSABLE ELEMENT-DERIVED PROTEIN 4"/>
    <property type="match status" value="1"/>
</dbReference>
<dbReference type="PANTHER" id="PTHR46599">
    <property type="entry name" value="PIGGYBAC TRANSPOSABLE ELEMENT-DERIVED PROTEIN 4"/>
    <property type="match status" value="1"/>
</dbReference>
<evidence type="ECO:0000313" key="3">
    <source>
        <dbReference type="EMBL" id="KAJ8971604.1"/>
    </source>
</evidence>
<proteinExistence type="predicted"/>
<evidence type="ECO:0000259" key="2">
    <source>
        <dbReference type="Pfam" id="PF13843"/>
    </source>
</evidence>